<reference evidence="1" key="1">
    <citation type="submission" date="2024-05" db="EMBL/GenBank/DDBJ databases">
        <title>Isolation and characterization of the new Streptomyces phages Kamino, Geonosis, Abafar and Scarif infecting a broad range of host species.</title>
        <authorList>
            <person name="Rackow B."/>
            <person name="Rolland C."/>
            <person name="Mohnen I."/>
            <person name="Wittmann J."/>
            <person name="Muesken M."/>
            <person name="Overmann J."/>
            <person name="Frunzke J."/>
        </authorList>
    </citation>
    <scope>NUCLEOTIDE SEQUENCE</scope>
</reference>
<sequence length="180" mass="19253">MNATTTAELRDAATATAQLVKVRDGLKTAADELSASTDRLWDHVVRIRPQGLLTVDEMAEAIGRDRNYVDSIWSAHGETTKGKQTRVPVAEGVDAEAARRAYETLADAAGSRTRAASAVTTARAERDRVVAMVYGSKLLGPSAIASAVDVDRNHVLRIARKAGVKPVHRVGSKNQYTTSG</sequence>
<accession>A0AAU7GXD0</accession>
<name>A0AAU7GXD0_9CAUD</name>
<proteinExistence type="predicted"/>
<gene>
    <name evidence="1" type="ORF">Geonosis_00057</name>
</gene>
<dbReference type="EMBL" id="PP750866">
    <property type="protein sequence ID" value="XBM95022.1"/>
    <property type="molecule type" value="Genomic_DNA"/>
</dbReference>
<protein>
    <recommendedName>
        <fullName evidence="2">Helix-turn-helix DNA binding domain protein</fullName>
    </recommendedName>
</protein>
<evidence type="ECO:0000313" key="1">
    <source>
        <dbReference type="EMBL" id="XBM95022.1"/>
    </source>
</evidence>
<evidence type="ECO:0008006" key="2">
    <source>
        <dbReference type="Google" id="ProtNLM"/>
    </source>
</evidence>
<organism evidence="1">
    <name type="scientific">Streptomyces phage Geonosis</name>
    <dbReference type="NCBI Taxonomy" id="3158856"/>
    <lineage>
        <taxon>Viruses</taxon>
        <taxon>Duplodnaviria</taxon>
        <taxon>Heunggongvirae</taxon>
        <taxon>Uroviricota</taxon>
        <taxon>Caudoviricetes</taxon>
    </lineage>
</organism>